<protein>
    <submittedName>
        <fullName evidence="7">ABC polysaccharide polyol phosphate transporter</fullName>
    </submittedName>
</protein>
<feature type="transmembrane region" description="Helical" evidence="5">
    <location>
        <begin position="132"/>
        <end position="152"/>
    </location>
</feature>
<feature type="transmembrane region" description="Helical" evidence="5">
    <location>
        <begin position="21"/>
        <end position="41"/>
    </location>
</feature>
<evidence type="ECO:0000256" key="1">
    <source>
        <dbReference type="ARBA" id="ARBA00004141"/>
    </source>
</evidence>
<evidence type="ECO:0000313" key="7">
    <source>
        <dbReference type="EMBL" id="KRM40122.1"/>
    </source>
</evidence>
<keyword evidence="4 5" id="KW-0472">Membrane</keyword>
<dbReference type="PANTHER" id="PTHR43229">
    <property type="entry name" value="NODULATION PROTEIN J"/>
    <property type="match status" value="1"/>
</dbReference>
<evidence type="ECO:0000256" key="2">
    <source>
        <dbReference type="ARBA" id="ARBA00022692"/>
    </source>
</evidence>
<organism evidence="7 8">
    <name type="scientific">Lactobacillus hamsteri DSM 5661 = JCM 6256</name>
    <dbReference type="NCBI Taxonomy" id="1423754"/>
    <lineage>
        <taxon>Bacteria</taxon>
        <taxon>Bacillati</taxon>
        <taxon>Bacillota</taxon>
        <taxon>Bacilli</taxon>
        <taxon>Lactobacillales</taxon>
        <taxon>Lactobacillaceae</taxon>
        <taxon>Lactobacillus</taxon>
    </lineage>
</organism>
<feature type="transmembrane region" description="Helical" evidence="5">
    <location>
        <begin position="164"/>
        <end position="180"/>
    </location>
</feature>
<keyword evidence="2 5" id="KW-0812">Transmembrane</keyword>
<evidence type="ECO:0000256" key="5">
    <source>
        <dbReference type="SAM" id="Phobius"/>
    </source>
</evidence>
<feature type="domain" description="ABC-2 type transporter transmembrane" evidence="6">
    <location>
        <begin position="52"/>
        <end position="240"/>
    </location>
</feature>
<evidence type="ECO:0000259" key="6">
    <source>
        <dbReference type="Pfam" id="PF12698"/>
    </source>
</evidence>
<evidence type="ECO:0000256" key="4">
    <source>
        <dbReference type="ARBA" id="ARBA00023136"/>
    </source>
</evidence>
<dbReference type="Pfam" id="PF12698">
    <property type="entry name" value="ABC2_membrane_3"/>
    <property type="match status" value="1"/>
</dbReference>
<dbReference type="PATRIC" id="fig|1423754.3.peg.879"/>
<dbReference type="InterPro" id="IPR013525">
    <property type="entry name" value="ABC2_TM"/>
</dbReference>
<sequence>MMTSLKAEFWREIWIYKRYPMEQITNLFLVVLIFMAIFWGGSLVGSGIVGSSLNSLVVGYTLWTLIQNTISEMAQTVVSQAESGIVEQQYLMPISSKRLFFNKSIVNIVFSLIQSILVLIAVMWLTNHWIKLPLIVVIPFILSLMTTIGLGYLMSSLVLRFKRVGSILIIFQYVYLAVLLTDFENYSIIIKILSCLLPISPMVSWIRLAINSHVYNLNFYLVGSIFNTILWLIIGVIIFNLADKYVKKNGTLAQY</sequence>
<feature type="transmembrane region" description="Helical" evidence="5">
    <location>
        <begin position="105"/>
        <end position="126"/>
    </location>
</feature>
<dbReference type="eggNOG" id="COG1511">
    <property type="taxonomic scope" value="Bacteria"/>
</dbReference>
<comment type="caution">
    <text evidence="7">The sequence shown here is derived from an EMBL/GenBank/DDBJ whole genome shotgun (WGS) entry which is preliminary data.</text>
</comment>
<feature type="transmembrane region" description="Helical" evidence="5">
    <location>
        <begin position="218"/>
        <end position="242"/>
    </location>
</feature>
<evidence type="ECO:0000256" key="3">
    <source>
        <dbReference type="ARBA" id="ARBA00022989"/>
    </source>
</evidence>
<dbReference type="AlphaFoldDB" id="A0A0R1YCR2"/>
<keyword evidence="8" id="KW-1185">Reference proteome</keyword>
<reference evidence="7 8" key="1">
    <citation type="journal article" date="2015" name="Genome Announc.">
        <title>Expanding the biotechnology potential of lactobacilli through comparative genomics of 213 strains and associated genera.</title>
        <authorList>
            <person name="Sun Z."/>
            <person name="Harris H.M."/>
            <person name="McCann A."/>
            <person name="Guo C."/>
            <person name="Argimon S."/>
            <person name="Zhang W."/>
            <person name="Yang X."/>
            <person name="Jeffery I.B."/>
            <person name="Cooney J.C."/>
            <person name="Kagawa T.F."/>
            <person name="Liu W."/>
            <person name="Song Y."/>
            <person name="Salvetti E."/>
            <person name="Wrobel A."/>
            <person name="Rasinkangas P."/>
            <person name="Parkhill J."/>
            <person name="Rea M.C."/>
            <person name="O'Sullivan O."/>
            <person name="Ritari J."/>
            <person name="Douillard F.P."/>
            <person name="Paul Ross R."/>
            <person name="Yang R."/>
            <person name="Briner A.E."/>
            <person name="Felis G.E."/>
            <person name="de Vos W.M."/>
            <person name="Barrangou R."/>
            <person name="Klaenhammer T.R."/>
            <person name="Caufield P.W."/>
            <person name="Cui Y."/>
            <person name="Zhang H."/>
            <person name="O'Toole P.W."/>
        </authorList>
    </citation>
    <scope>NUCLEOTIDE SEQUENCE [LARGE SCALE GENOMIC DNA]</scope>
    <source>
        <strain evidence="7 8">DSM 5661</strain>
    </source>
</reference>
<dbReference type="Proteomes" id="UP000051223">
    <property type="component" value="Unassembled WGS sequence"/>
</dbReference>
<proteinExistence type="predicted"/>
<dbReference type="EMBL" id="AZGI01000028">
    <property type="protein sequence ID" value="KRM40122.1"/>
    <property type="molecule type" value="Genomic_DNA"/>
</dbReference>
<keyword evidence="3 5" id="KW-1133">Transmembrane helix</keyword>
<accession>A0A0R1YCR2</accession>
<dbReference type="STRING" id="1423754.FC39_GL000857"/>
<feature type="transmembrane region" description="Helical" evidence="5">
    <location>
        <begin position="186"/>
        <end position="206"/>
    </location>
</feature>
<evidence type="ECO:0000313" key="8">
    <source>
        <dbReference type="Proteomes" id="UP000051223"/>
    </source>
</evidence>
<gene>
    <name evidence="7" type="ORF">FC39_GL000857</name>
</gene>
<dbReference type="InterPro" id="IPR051784">
    <property type="entry name" value="Nod_factor_ABC_transporter"/>
</dbReference>
<name>A0A0R1YCR2_9LACO</name>
<comment type="subcellular location">
    <subcellularLocation>
        <location evidence="1">Membrane</location>
        <topology evidence="1">Multi-pass membrane protein</topology>
    </subcellularLocation>
</comment>
<dbReference type="PANTHER" id="PTHR43229:SF6">
    <property type="entry name" value="ABC-TYPE MULTIDRUG TRANSPORT SYSTEM, PERMEASE COMPONENT"/>
    <property type="match status" value="1"/>
</dbReference>